<accession>A0ABT6XE44</accession>
<comment type="caution">
    <text evidence="7">The sequence shown here is derived from an EMBL/GenBank/DDBJ whole genome shotgun (WGS) entry which is preliminary data.</text>
</comment>
<evidence type="ECO:0000256" key="5">
    <source>
        <dbReference type="ARBA" id="ARBA00012060"/>
    </source>
</evidence>
<dbReference type="Gene3D" id="3.40.50.9100">
    <property type="entry name" value="Dehydroquinase, class II"/>
    <property type="match status" value="1"/>
</dbReference>
<dbReference type="InterPro" id="IPR001874">
    <property type="entry name" value="DHquinase_II"/>
</dbReference>
<name>A0ABT6XE44_9GAMM</name>
<dbReference type="RefSeq" id="WP_283211863.1">
    <property type="nucleotide sequence ID" value="NZ_JASGBI010000001.1"/>
</dbReference>
<proteinExistence type="inferred from homology"/>
<comment type="catalytic activity">
    <reaction evidence="1">
        <text>3-dehydroquinate = 3-dehydroshikimate + H2O</text>
        <dbReference type="Rhea" id="RHEA:21096"/>
        <dbReference type="ChEBI" id="CHEBI:15377"/>
        <dbReference type="ChEBI" id="CHEBI:16630"/>
        <dbReference type="ChEBI" id="CHEBI:32364"/>
        <dbReference type="EC" id="4.2.1.10"/>
    </reaction>
</comment>
<evidence type="ECO:0000256" key="1">
    <source>
        <dbReference type="ARBA" id="ARBA00001864"/>
    </source>
</evidence>
<evidence type="ECO:0000256" key="2">
    <source>
        <dbReference type="ARBA" id="ARBA00004902"/>
    </source>
</evidence>
<evidence type="ECO:0000313" key="7">
    <source>
        <dbReference type="EMBL" id="MDI9238402.1"/>
    </source>
</evidence>
<keyword evidence="6 7" id="KW-0456">Lyase</keyword>
<dbReference type="SUPFAM" id="SSF52304">
    <property type="entry name" value="Type II 3-dehydroquinate dehydratase"/>
    <property type="match status" value="1"/>
</dbReference>
<reference evidence="7 8" key="1">
    <citation type="submission" date="2023-05" db="EMBL/GenBank/DDBJ databases">
        <title>Lysobacter sp. strain LF1 Genome sequencing and assembly.</title>
        <authorList>
            <person name="Jung Y."/>
        </authorList>
    </citation>
    <scope>NUCLEOTIDE SEQUENCE [LARGE SCALE GENOMIC DNA]</scope>
    <source>
        <strain evidence="7 8">LF1</strain>
    </source>
</reference>
<sequence>MSIAIITAPNGLVDQPAGLPREVVSQLVERAAQAGRTVAVRACSSATEVVDCLRQLNGNGTEFVLFDPGAHSLSRSAIGACVSRLGKPSIEVHAGPCPAVEISSVADSISVIDGYGAQGYVLGLSIALEYLGDAECENRIHVGT</sequence>
<keyword evidence="8" id="KW-1185">Reference proteome</keyword>
<comment type="similarity">
    <text evidence="3">Belongs to the type-II 3-dehydroquinase family.</text>
</comment>
<dbReference type="EMBL" id="JASGBI010000001">
    <property type="protein sequence ID" value="MDI9238402.1"/>
    <property type="molecule type" value="Genomic_DNA"/>
</dbReference>
<comment type="pathway">
    <text evidence="2">Metabolic intermediate biosynthesis; chorismate biosynthesis; chorismate from D-erythrose 4-phosphate and phosphoenolpyruvate: step 3/7.</text>
</comment>
<dbReference type="Pfam" id="PF01220">
    <property type="entry name" value="DHquinase_II"/>
    <property type="match status" value="1"/>
</dbReference>
<dbReference type="InterPro" id="IPR036441">
    <property type="entry name" value="DHquinase_II_sf"/>
</dbReference>
<dbReference type="EC" id="4.2.1.10" evidence="5"/>
<comment type="subunit">
    <text evidence="4">Homododecamer.</text>
</comment>
<evidence type="ECO:0000313" key="8">
    <source>
        <dbReference type="Proteomes" id="UP001321580"/>
    </source>
</evidence>
<evidence type="ECO:0000256" key="3">
    <source>
        <dbReference type="ARBA" id="ARBA00011037"/>
    </source>
</evidence>
<dbReference type="Proteomes" id="UP001321580">
    <property type="component" value="Unassembled WGS sequence"/>
</dbReference>
<protein>
    <recommendedName>
        <fullName evidence="5">3-dehydroquinate dehydratase</fullName>
        <ecNumber evidence="5">4.2.1.10</ecNumber>
    </recommendedName>
</protein>
<dbReference type="GO" id="GO:0003855">
    <property type="term" value="F:3-dehydroquinate dehydratase activity"/>
    <property type="evidence" value="ECO:0007669"/>
    <property type="project" value="UniProtKB-EC"/>
</dbReference>
<evidence type="ECO:0000256" key="4">
    <source>
        <dbReference type="ARBA" id="ARBA00011193"/>
    </source>
</evidence>
<evidence type="ECO:0000256" key="6">
    <source>
        <dbReference type="ARBA" id="ARBA00023239"/>
    </source>
</evidence>
<gene>
    <name evidence="7" type="ORF">QLQ15_05685</name>
</gene>
<organism evidence="7 8">
    <name type="scientific">Lysobacter stagni</name>
    <dbReference type="NCBI Taxonomy" id="3045172"/>
    <lineage>
        <taxon>Bacteria</taxon>
        <taxon>Pseudomonadati</taxon>
        <taxon>Pseudomonadota</taxon>
        <taxon>Gammaproteobacteria</taxon>
        <taxon>Lysobacterales</taxon>
        <taxon>Lysobacteraceae</taxon>
        <taxon>Lysobacter</taxon>
    </lineage>
</organism>